<dbReference type="Proteomes" id="UP000095286">
    <property type="component" value="Unplaced"/>
</dbReference>
<accession>A0AC35TW83</accession>
<name>A0AC35TW83_9BILA</name>
<evidence type="ECO:0000313" key="1">
    <source>
        <dbReference type="Proteomes" id="UP000095286"/>
    </source>
</evidence>
<sequence length="615" mass="68218">MFRHIKDQAPLDEGDGPIAIIMTPTRELALQIWKEAKKFANLLKLNVVAVYGGVGISEQIADLKRQPEIIVCTPGRMIEMLTANSGKVTNLRRVTYCVLDEADRMFDLGFEPQVMKILANIRPNKQLLLFSATFPKQMDGLARKVLKAPVEIQVGGKSIVCKDVNQNVLIVEEQQKFLKLLELLGIYSQTGSVLVFVEKQEKSEELVNMLIKSNYMAAPLHGGVNQDDRNSTIVDFKSGVLTLMVATSVAARGLDVKNLKLVVNYDCPNHYEDYVHRVGRTGRAGNKGFAYTFIMPEGQEKMAGELVRAFESAGSKAPSELKEMYTKWKKQMKTEGKNTRIGTGGFGGSGFKYDALEDEATINKRRMQKLVLGIENNVMDDDGEIEEQLITMLKSTKTYLEKGAVNSMLVKGGNGNSNSTNEPTPTVSEGKMERAKAAAAKINAAKAPQSEQPTVAPTPSGSTITAPNVMTGSTIQINISAASLAKQKADQLNERLNYVPTENSNLYDLPDNVHFYEEELEINEFPQQVRYKVCSRDSIKQIQEFADVGISVKGSHIIGNREPHAGERKLYLFIEARDEISLRRAKEEILRIMKDAFRQIGAANRGGTQSRYKVV</sequence>
<proteinExistence type="predicted"/>
<evidence type="ECO:0000313" key="2">
    <source>
        <dbReference type="WBParaSite" id="RSKR_0000493500.1"/>
    </source>
</evidence>
<protein>
    <submittedName>
        <fullName evidence="2">RNA helicase</fullName>
    </submittedName>
</protein>
<organism evidence="1 2">
    <name type="scientific">Rhabditophanes sp. KR3021</name>
    <dbReference type="NCBI Taxonomy" id="114890"/>
    <lineage>
        <taxon>Eukaryota</taxon>
        <taxon>Metazoa</taxon>
        <taxon>Ecdysozoa</taxon>
        <taxon>Nematoda</taxon>
        <taxon>Chromadorea</taxon>
        <taxon>Rhabditida</taxon>
        <taxon>Tylenchina</taxon>
        <taxon>Panagrolaimomorpha</taxon>
        <taxon>Strongyloidoidea</taxon>
        <taxon>Alloionematidae</taxon>
        <taxon>Rhabditophanes</taxon>
    </lineage>
</organism>
<dbReference type="WBParaSite" id="RSKR_0000493500.1">
    <property type="protein sequence ID" value="RSKR_0000493500.1"/>
    <property type="gene ID" value="RSKR_0000493500"/>
</dbReference>
<reference evidence="2" key="1">
    <citation type="submission" date="2016-11" db="UniProtKB">
        <authorList>
            <consortium name="WormBaseParasite"/>
        </authorList>
    </citation>
    <scope>IDENTIFICATION</scope>
    <source>
        <strain evidence="2">KR3021</strain>
    </source>
</reference>